<keyword evidence="3 6" id="KW-0808">Transferase</keyword>
<dbReference type="Pfam" id="PF13489">
    <property type="entry name" value="Methyltransf_23"/>
    <property type="match status" value="1"/>
</dbReference>
<dbReference type="RefSeq" id="WP_129047068.1">
    <property type="nucleotide sequence ID" value="NZ_SDHX01000001.1"/>
</dbReference>
<keyword evidence="2 6" id="KW-0489">Methyltransferase</keyword>
<sequence length="338" mass="37391">MIAFVHRDRRVTLEGGQTFNAPREDGFRDTPSADLLDLIREIEIGRPWREAVQVRYAAAKLWLHQIITSPRRTAFFADVLPSGAGPVLEIGAGWGQIARVLAAERPVVALEPVAERLAFIHAAAGQDGVRSRLASIGADYFDIRFETPFAIICAIGVLEWVGAFQQQTDPQERQREFLVKIRRELAPGGSLVLGIENRLGLKYLLGCPDDHLGVPYVGCLPAALARRRWDEAGHGRLQAFTYSQSELRDLLQAAGFTRIEFFGAFPDYKLPEQIIAFGENGANLNAWLAAHDVPPEHNGYDGSPLDTMFQRALQTRYRAMATAGAAHPFAPSFFVRAS</sequence>
<comment type="caution">
    <text evidence="6">The sequence shown here is derived from an EMBL/GenBank/DDBJ whole genome shotgun (WGS) entry which is preliminary data.</text>
</comment>
<reference evidence="6 7" key="1">
    <citation type="submission" date="2019-01" db="EMBL/GenBank/DDBJ databases">
        <title>Lacunisphaera sp. strain TWA-58.</title>
        <authorList>
            <person name="Chen W.-M."/>
        </authorList>
    </citation>
    <scope>NUCLEOTIDE SEQUENCE [LARGE SCALE GENOMIC DNA]</scope>
    <source>
        <strain evidence="6 7">TWA-58</strain>
    </source>
</reference>
<dbReference type="EMBL" id="SDHX01000001">
    <property type="protein sequence ID" value="RXK55703.1"/>
    <property type="molecule type" value="Genomic_DNA"/>
</dbReference>
<evidence type="ECO:0000256" key="3">
    <source>
        <dbReference type="ARBA" id="ARBA00022679"/>
    </source>
</evidence>
<comment type="similarity">
    <text evidence="1">Belongs to the CFA/CMAS family.</text>
</comment>
<dbReference type="SUPFAM" id="SSF53335">
    <property type="entry name" value="S-adenosyl-L-methionine-dependent methyltransferases"/>
    <property type="match status" value="1"/>
</dbReference>
<dbReference type="CDD" id="cd02440">
    <property type="entry name" value="AdoMet_MTases"/>
    <property type="match status" value="1"/>
</dbReference>
<dbReference type="AlphaFoldDB" id="A0A4Q1C9L8"/>
<evidence type="ECO:0000256" key="5">
    <source>
        <dbReference type="ARBA" id="ARBA00023098"/>
    </source>
</evidence>
<protein>
    <submittedName>
        <fullName evidence="6">Class I SAM-dependent methyltransferase</fullName>
    </submittedName>
</protein>
<dbReference type="GO" id="GO:0032259">
    <property type="term" value="P:methylation"/>
    <property type="evidence" value="ECO:0007669"/>
    <property type="project" value="UniProtKB-KW"/>
</dbReference>
<dbReference type="GO" id="GO:0006629">
    <property type="term" value="P:lipid metabolic process"/>
    <property type="evidence" value="ECO:0007669"/>
    <property type="project" value="UniProtKB-KW"/>
</dbReference>
<gene>
    <name evidence="6" type="ORF">ESB00_07415</name>
</gene>
<dbReference type="Proteomes" id="UP000290218">
    <property type="component" value="Unassembled WGS sequence"/>
</dbReference>
<dbReference type="InterPro" id="IPR050723">
    <property type="entry name" value="CFA/CMAS"/>
</dbReference>
<dbReference type="PANTHER" id="PTHR43667:SF1">
    <property type="entry name" value="CYCLOPROPANE-FATTY-ACYL-PHOSPHOLIPID SYNTHASE"/>
    <property type="match status" value="1"/>
</dbReference>
<evidence type="ECO:0000313" key="6">
    <source>
        <dbReference type="EMBL" id="RXK55703.1"/>
    </source>
</evidence>
<organism evidence="6 7">
    <name type="scientific">Oleiharenicola lentus</name>
    <dbReference type="NCBI Taxonomy" id="2508720"/>
    <lineage>
        <taxon>Bacteria</taxon>
        <taxon>Pseudomonadati</taxon>
        <taxon>Verrucomicrobiota</taxon>
        <taxon>Opitutia</taxon>
        <taxon>Opitutales</taxon>
        <taxon>Opitutaceae</taxon>
        <taxon>Oleiharenicola</taxon>
    </lineage>
</organism>
<keyword evidence="7" id="KW-1185">Reference proteome</keyword>
<dbReference type="PANTHER" id="PTHR43667">
    <property type="entry name" value="CYCLOPROPANE-FATTY-ACYL-PHOSPHOLIPID SYNTHASE"/>
    <property type="match status" value="1"/>
</dbReference>
<proteinExistence type="inferred from homology"/>
<dbReference type="InterPro" id="IPR029063">
    <property type="entry name" value="SAM-dependent_MTases_sf"/>
</dbReference>
<name>A0A4Q1C9L8_9BACT</name>
<keyword evidence="4" id="KW-0949">S-adenosyl-L-methionine</keyword>
<evidence type="ECO:0000313" key="7">
    <source>
        <dbReference type="Proteomes" id="UP000290218"/>
    </source>
</evidence>
<dbReference type="Gene3D" id="3.40.50.150">
    <property type="entry name" value="Vaccinia Virus protein VP39"/>
    <property type="match status" value="1"/>
</dbReference>
<evidence type="ECO:0000256" key="4">
    <source>
        <dbReference type="ARBA" id="ARBA00022691"/>
    </source>
</evidence>
<accession>A0A4Q1C9L8</accession>
<evidence type="ECO:0000256" key="1">
    <source>
        <dbReference type="ARBA" id="ARBA00010815"/>
    </source>
</evidence>
<evidence type="ECO:0000256" key="2">
    <source>
        <dbReference type="ARBA" id="ARBA00022603"/>
    </source>
</evidence>
<keyword evidence="5" id="KW-0443">Lipid metabolism</keyword>
<dbReference type="GO" id="GO:0008168">
    <property type="term" value="F:methyltransferase activity"/>
    <property type="evidence" value="ECO:0007669"/>
    <property type="project" value="UniProtKB-KW"/>
</dbReference>
<dbReference type="OrthoDB" id="9789123at2"/>